<protein>
    <submittedName>
        <fullName evidence="2">Uncharacterized protein</fullName>
    </submittedName>
</protein>
<evidence type="ECO:0000256" key="1">
    <source>
        <dbReference type="SAM" id="MobiDB-lite"/>
    </source>
</evidence>
<dbReference type="EMBL" id="VDMD01000317">
    <property type="protein sequence ID" value="TRM55129.1"/>
    <property type="molecule type" value="Genomic_DNA"/>
</dbReference>
<feature type="compositionally biased region" description="Pro residues" evidence="1">
    <location>
        <begin position="138"/>
        <end position="149"/>
    </location>
</feature>
<evidence type="ECO:0000313" key="3">
    <source>
        <dbReference type="Proteomes" id="UP000320762"/>
    </source>
</evidence>
<comment type="caution">
    <text evidence="2">The sequence shown here is derived from an EMBL/GenBank/DDBJ whole genome shotgun (WGS) entry which is preliminary data.</text>
</comment>
<dbReference type="Proteomes" id="UP000320762">
    <property type="component" value="Unassembled WGS sequence"/>
</dbReference>
<sequence>MNEPSGAERVEGEPPSPQNDRQKGSTLNAVGESPRRRTAPLTAGVVSPLAPNNPESAPSRCAPSPPLPPTPIDLNLNLNLNLDLDLDLDVLGPPRPLPPPLVAGRPSRSSRRRVEFPPPPPRQVAPSLVSSYRSSRPISPPYPPYPRFC</sequence>
<feature type="region of interest" description="Disordered" evidence="1">
    <location>
        <begin position="1"/>
        <end position="72"/>
    </location>
</feature>
<proteinExistence type="predicted"/>
<dbReference type="AlphaFoldDB" id="A0A550BRH7"/>
<feature type="compositionally biased region" description="Basic and acidic residues" evidence="1">
    <location>
        <begin position="1"/>
        <end position="12"/>
    </location>
</feature>
<name>A0A550BRH7_9AGAR</name>
<organism evidence="2 3">
    <name type="scientific">Schizophyllum amplum</name>
    <dbReference type="NCBI Taxonomy" id="97359"/>
    <lineage>
        <taxon>Eukaryota</taxon>
        <taxon>Fungi</taxon>
        <taxon>Dikarya</taxon>
        <taxon>Basidiomycota</taxon>
        <taxon>Agaricomycotina</taxon>
        <taxon>Agaricomycetes</taxon>
        <taxon>Agaricomycetidae</taxon>
        <taxon>Agaricales</taxon>
        <taxon>Schizophyllaceae</taxon>
        <taxon>Schizophyllum</taxon>
    </lineage>
</organism>
<reference evidence="2 3" key="1">
    <citation type="journal article" date="2019" name="New Phytol.">
        <title>Comparative genomics reveals unique wood-decay strategies and fruiting body development in the Schizophyllaceae.</title>
        <authorList>
            <person name="Almasi E."/>
            <person name="Sahu N."/>
            <person name="Krizsan K."/>
            <person name="Balint B."/>
            <person name="Kovacs G.M."/>
            <person name="Kiss B."/>
            <person name="Cseklye J."/>
            <person name="Drula E."/>
            <person name="Henrissat B."/>
            <person name="Nagy I."/>
            <person name="Chovatia M."/>
            <person name="Adam C."/>
            <person name="LaButti K."/>
            <person name="Lipzen A."/>
            <person name="Riley R."/>
            <person name="Grigoriev I.V."/>
            <person name="Nagy L.G."/>
        </authorList>
    </citation>
    <scope>NUCLEOTIDE SEQUENCE [LARGE SCALE GENOMIC DNA]</scope>
    <source>
        <strain evidence="2 3">NL-1724</strain>
    </source>
</reference>
<keyword evidence="3" id="KW-1185">Reference proteome</keyword>
<feature type="region of interest" description="Disordered" evidence="1">
    <location>
        <begin position="87"/>
        <end position="149"/>
    </location>
</feature>
<feature type="compositionally biased region" description="Low complexity" evidence="1">
    <location>
        <begin position="126"/>
        <end position="137"/>
    </location>
</feature>
<evidence type="ECO:0000313" key="2">
    <source>
        <dbReference type="EMBL" id="TRM55129.1"/>
    </source>
</evidence>
<gene>
    <name evidence="2" type="ORF">BD626DRAFT_579522</name>
</gene>
<accession>A0A550BRH7</accession>